<dbReference type="Proteomes" id="UP001149813">
    <property type="component" value="Unassembled WGS sequence"/>
</dbReference>
<dbReference type="EMBL" id="JANBOJ010000311">
    <property type="protein sequence ID" value="KAJ1719984.1"/>
    <property type="molecule type" value="Genomic_DNA"/>
</dbReference>
<gene>
    <name evidence="1" type="ORF">LPJ53_005337</name>
</gene>
<keyword evidence="2" id="KW-1185">Reference proteome</keyword>
<protein>
    <recommendedName>
        <fullName evidence="3">F-box domain-containing protein</fullName>
    </recommendedName>
</protein>
<evidence type="ECO:0008006" key="3">
    <source>
        <dbReference type="Google" id="ProtNLM"/>
    </source>
</evidence>
<evidence type="ECO:0000313" key="1">
    <source>
        <dbReference type="EMBL" id="KAJ1719984.1"/>
    </source>
</evidence>
<name>A0A9W7XSP8_9FUNG</name>
<accession>A0A9W7XSP8</accession>
<proteinExistence type="predicted"/>
<dbReference type="AlphaFoldDB" id="A0A9W7XSP8"/>
<evidence type="ECO:0000313" key="2">
    <source>
        <dbReference type="Proteomes" id="UP001149813"/>
    </source>
</evidence>
<reference evidence="1" key="1">
    <citation type="submission" date="2022-07" db="EMBL/GenBank/DDBJ databases">
        <title>Phylogenomic reconstructions and comparative analyses of Kickxellomycotina fungi.</title>
        <authorList>
            <person name="Reynolds N.K."/>
            <person name="Stajich J.E."/>
            <person name="Barry K."/>
            <person name="Grigoriev I.V."/>
            <person name="Crous P."/>
            <person name="Smith M.E."/>
        </authorList>
    </citation>
    <scope>NUCLEOTIDE SEQUENCE</scope>
    <source>
        <strain evidence="1">NBRC 32514</strain>
    </source>
</reference>
<organism evidence="1 2">
    <name type="scientific">Coemansia erecta</name>
    <dbReference type="NCBI Taxonomy" id="147472"/>
    <lineage>
        <taxon>Eukaryota</taxon>
        <taxon>Fungi</taxon>
        <taxon>Fungi incertae sedis</taxon>
        <taxon>Zoopagomycota</taxon>
        <taxon>Kickxellomycotina</taxon>
        <taxon>Kickxellomycetes</taxon>
        <taxon>Kickxellales</taxon>
        <taxon>Kickxellaceae</taxon>
        <taxon>Coemansia</taxon>
    </lineage>
</organism>
<comment type="caution">
    <text evidence="1">The sequence shown here is derived from an EMBL/GenBank/DDBJ whole genome shotgun (WGS) entry which is preliminary data.</text>
</comment>
<sequence>MDSRQSLFQKLPADIISKIIDFIPDGCCCHCFLEADKVALVQVCHAWRNVAASKFLNKLVVDIRDTQNVRYEYIGYTQYRYPFKLVSHRYVSMLIIVGATALFETRRALDWIESVDPKEFYFPTARCLHFAIFAPVHLMEFSPSHAAGNYGQFVVKVSKLTPNAKDLVTTPHYI</sequence>
<dbReference type="OrthoDB" id="5658306at2759"/>